<dbReference type="Proteomes" id="UP000632222">
    <property type="component" value="Unassembled WGS sequence"/>
</dbReference>
<organism evidence="1 2">
    <name type="scientific">Deinococcus roseus</name>
    <dbReference type="NCBI Taxonomy" id="392414"/>
    <lineage>
        <taxon>Bacteria</taxon>
        <taxon>Thermotogati</taxon>
        <taxon>Deinococcota</taxon>
        <taxon>Deinococci</taxon>
        <taxon>Deinococcales</taxon>
        <taxon>Deinococcaceae</taxon>
        <taxon>Deinococcus</taxon>
    </lineage>
</organism>
<accession>A0ABQ2DAB4</accession>
<sequence>MKTELSEKSALFLQMSQQHKWDDNRRESIMLSLREEGIVNSESAEAYLSLYGGLIFTLAETEPDILNNLTKIASSFDEVMMHHDDIQIFVFDYLLDDDRDDRPLRTRKFSGVLGKQVSMIGYIIDRGYFFDVLVDEDGIVYKGDFDHQVISCHGDDLNDMINRAVNNEGVTERISTPIVFDIVEDEWIRVDEIEVERRRRLYTGDIE</sequence>
<proteinExistence type="predicted"/>
<protein>
    <submittedName>
        <fullName evidence="1">Uncharacterized protein</fullName>
    </submittedName>
</protein>
<comment type="caution">
    <text evidence="1">The sequence shown here is derived from an EMBL/GenBank/DDBJ whole genome shotgun (WGS) entry which is preliminary data.</text>
</comment>
<keyword evidence="2" id="KW-1185">Reference proteome</keyword>
<reference evidence="2" key="1">
    <citation type="journal article" date="2019" name="Int. J. Syst. Evol. Microbiol.">
        <title>The Global Catalogue of Microorganisms (GCM) 10K type strain sequencing project: providing services to taxonomists for standard genome sequencing and annotation.</title>
        <authorList>
            <consortium name="The Broad Institute Genomics Platform"/>
            <consortium name="The Broad Institute Genome Sequencing Center for Infectious Disease"/>
            <person name="Wu L."/>
            <person name="Ma J."/>
        </authorList>
    </citation>
    <scope>NUCLEOTIDE SEQUENCE [LARGE SCALE GENOMIC DNA]</scope>
    <source>
        <strain evidence="2">JCM 14370</strain>
    </source>
</reference>
<evidence type="ECO:0000313" key="2">
    <source>
        <dbReference type="Proteomes" id="UP000632222"/>
    </source>
</evidence>
<dbReference type="RefSeq" id="WP_189005208.1">
    <property type="nucleotide sequence ID" value="NZ_BMOD01000018.1"/>
</dbReference>
<name>A0ABQ2DAB4_9DEIO</name>
<evidence type="ECO:0000313" key="1">
    <source>
        <dbReference type="EMBL" id="GGJ47550.1"/>
    </source>
</evidence>
<gene>
    <name evidence="1" type="ORF">GCM10008938_36930</name>
</gene>
<dbReference type="EMBL" id="BMOD01000018">
    <property type="protein sequence ID" value="GGJ47550.1"/>
    <property type="molecule type" value="Genomic_DNA"/>
</dbReference>